<dbReference type="Pfam" id="PF01734">
    <property type="entry name" value="Patatin"/>
    <property type="match status" value="1"/>
</dbReference>
<dbReference type="PANTHER" id="PTHR14226:SF29">
    <property type="entry name" value="NEUROPATHY TARGET ESTERASE SWS"/>
    <property type="match status" value="1"/>
</dbReference>
<dbReference type="EMBL" id="JACOGG010000006">
    <property type="protein sequence ID" value="MBC3935103.1"/>
    <property type="molecule type" value="Genomic_DNA"/>
</dbReference>
<evidence type="ECO:0000313" key="7">
    <source>
        <dbReference type="EMBL" id="MBC3935103.1"/>
    </source>
</evidence>
<evidence type="ECO:0000313" key="8">
    <source>
        <dbReference type="Proteomes" id="UP000612361"/>
    </source>
</evidence>
<dbReference type="GO" id="GO:0016787">
    <property type="term" value="F:hydrolase activity"/>
    <property type="evidence" value="ECO:0007669"/>
    <property type="project" value="UniProtKB-UniRule"/>
</dbReference>
<dbReference type="Gene3D" id="3.10.20.310">
    <property type="entry name" value="membrane protein fhac"/>
    <property type="match status" value="1"/>
</dbReference>
<keyword evidence="8" id="KW-1185">Reference proteome</keyword>
<evidence type="ECO:0000256" key="5">
    <source>
        <dbReference type="SAM" id="SignalP"/>
    </source>
</evidence>
<dbReference type="CDD" id="cd07205">
    <property type="entry name" value="Pat_PNPLA6_PNPLA7_NTE1_like"/>
    <property type="match status" value="1"/>
</dbReference>
<proteinExistence type="predicted"/>
<keyword evidence="5" id="KW-0732">Signal</keyword>
<dbReference type="Proteomes" id="UP000612361">
    <property type="component" value="Unassembled WGS sequence"/>
</dbReference>
<feature type="short sequence motif" description="GXSXG" evidence="4">
    <location>
        <begin position="100"/>
        <end position="104"/>
    </location>
</feature>
<feature type="active site" description="Nucleophile" evidence="4">
    <location>
        <position position="102"/>
    </location>
</feature>
<reference evidence="7" key="1">
    <citation type="submission" date="2020-08" db="EMBL/GenBank/DDBJ databases">
        <title>Novel species isolated from subtropical streams in China.</title>
        <authorList>
            <person name="Lu H."/>
        </authorList>
    </citation>
    <scope>NUCLEOTIDE SEQUENCE</scope>
    <source>
        <strain evidence="7">CY7W</strain>
    </source>
</reference>
<feature type="short sequence motif" description="GXGXXG" evidence="4">
    <location>
        <begin position="73"/>
        <end position="78"/>
    </location>
</feature>
<keyword evidence="1 4" id="KW-0378">Hydrolase</keyword>
<gene>
    <name evidence="7" type="ORF">H8K47_07020</name>
</gene>
<comment type="caution">
    <text evidence="7">The sequence shown here is derived from an EMBL/GenBank/DDBJ whole genome shotgun (WGS) entry which is preliminary data.</text>
</comment>
<evidence type="ECO:0000259" key="6">
    <source>
        <dbReference type="PROSITE" id="PS51635"/>
    </source>
</evidence>
<name>A0A923KYY4_9BURK</name>
<organism evidence="7 8">
    <name type="scientific">Undibacterium rugosum</name>
    <dbReference type="NCBI Taxonomy" id="2762291"/>
    <lineage>
        <taxon>Bacteria</taxon>
        <taxon>Pseudomonadati</taxon>
        <taxon>Pseudomonadota</taxon>
        <taxon>Betaproteobacteria</taxon>
        <taxon>Burkholderiales</taxon>
        <taxon>Oxalobacteraceae</taxon>
        <taxon>Undibacterium</taxon>
    </lineage>
</organism>
<sequence>MKLSRLMSLFPTLLSGLLLCLCLPTSAQIQVLNPGGNAASTLPTANALARTSTNTATDTTLTQRPRIALVLSGGGARGFAHIGVLRALQKMRVPVDVVVGTSMGAVVGGAYAAGRTADELERIVIETDWDHVMADRPARYDLDYRRKIEDTIIPTRLELAVTKSGVFLPAAAAGNATLDHALGRLVPEGMRDHAVNQLALPFRSVASDLLTGDLVELSDTPLLASMRASLAVPGVFAPVRIKDKLVVDGGLVSNLPVELARSMGADVIIAVNVGTPLAKERDLHSAIDVATQMLQILTEQNVQRSIKELKVNDVLIAPKLDGISFLDFSAYRRAISAGENATFQLQSKLRNYAVDEAQYQVVDAQRTHATRTAKTSLVAMPITQIEVKGTQYINPQALISQTGLETGHSLTQDQIRAATAKLYGRGDLDTVEAKIEDVVTERKVTIEAKESESSRNRLRLGVELSSDFAEDNRFSLSVMHVASSLNRYGAELRSVARIGSHQEFSTQFWQPLAPASPWYVAPGFDYNATGLDNYSQGLRVGRINASETSVSFLLGRQLGNWGSIEAGIRRGYAKLNSVIPVAPIDPNTKFFDTTQFLSFRADTLDSLTFPSKGSLLTLSWQRSPSKDSGEPSQASSEISMMRAFQYGDWAGHIYGEWGRSQHSNAPSALGGFLRLSGLPRNSLTGDANVFSRILIAKKIGALPATVGGAIRLGFSAELGGAYGNENSFRLHELKQAASTSLSVDTRFGPLYFGVGATRGAGSSVYLFLGPIW</sequence>
<feature type="short sequence motif" description="DGA/G" evidence="4">
    <location>
        <begin position="248"/>
        <end position="250"/>
    </location>
</feature>
<dbReference type="PROSITE" id="PS51635">
    <property type="entry name" value="PNPLA"/>
    <property type="match status" value="1"/>
</dbReference>
<evidence type="ECO:0000256" key="2">
    <source>
        <dbReference type="ARBA" id="ARBA00022963"/>
    </source>
</evidence>
<evidence type="ECO:0000256" key="1">
    <source>
        <dbReference type="ARBA" id="ARBA00022801"/>
    </source>
</evidence>
<dbReference type="AlphaFoldDB" id="A0A923KYY4"/>
<dbReference type="PANTHER" id="PTHR14226">
    <property type="entry name" value="NEUROPATHY TARGET ESTERASE/SWISS CHEESE D.MELANOGASTER"/>
    <property type="match status" value="1"/>
</dbReference>
<dbReference type="InterPro" id="IPR002641">
    <property type="entry name" value="PNPLA_dom"/>
</dbReference>
<dbReference type="Gene3D" id="3.40.1090.10">
    <property type="entry name" value="Cytosolic phospholipase A2 catalytic domain"/>
    <property type="match status" value="2"/>
</dbReference>
<feature type="domain" description="PNPLA" evidence="6">
    <location>
        <begin position="69"/>
        <end position="261"/>
    </location>
</feature>
<dbReference type="Gene3D" id="2.40.160.50">
    <property type="entry name" value="membrane protein fhac: a member of the omp85/tpsb transporter family"/>
    <property type="match status" value="1"/>
</dbReference>
<dbReference type="InterPro" id="IPR016035">
    <property type="entry name" value="Acyl_Trfase/lysoPLipase"/>
</dbReference>
<feature type="signal peptide" evidence="5">
    <location>
        <begin position="1"/>
        <end position="29"/>
    </location>
</feature>
<feature type="chain" id="PRO_5037365247" evidence="5">
    <location>
        <begin position="30"/>
        <end position="772"/>
    </location>
</feature>
<protein>
    <submittedName>
        <fullName evidence="7">Patatin-like phospholipase family protein</fullName>
    </submittedName>
</protein>
<dbReference type="SUPFAM" id="SSF52151">
    <property type="entry name" value="FabD/lysophospholipase-like"/>
    <property type="match status" value="1"/>
</dbReference>
<dbReference type="InterPro" id="IPR050301">
    <property type="entry name" value="NTE"/>
</dbReference>
<keyword evidence="3 4" id="KW-0443">Lipid metabolism</keyword>
<evidence type="ECO:0000256" key="4">
    <source>
        <dbReference type="PROSITE-ProRule" id="PRU01161"/>
    </source>
</evidence>
<keyword evidence="2 4" id="KW-0442">Lipid degradation</keyword>
<dbReference type="RefSeq" id="WP_186880704.1">
    <property type="nucleotide sequence ID" value="NZ_JACOGG010000006.1"/>
</dbReference>
<evidence type="ECO:0000256" key="3">
    <source>
        <dbReference type="ARBA" id="ARBA00023098"/>
    </source>
</evidence>
<feature type="active site" description="Proton acceptor" evidence="4">
    <location>
        <position position="248"/>
    </location>
</feature>
<dbReference type="GO" id="GO:0016042">
    <property type="term" value="P:lipid catabolic process"/>
    <property type="evidence" value="ECO:0007669"/>
    <property type="project" value="UniProtKB-UniRule"/>
</dbReference>
<accession>A0A923KYY4</accession>